<name>D2R9B1_PIRSD</name>
<dbReference type="Proteomes" id="UP000001887">
    <property type="component" value="Chromosome"/>
</dbReference>
<feature type="chain" id="PRO_5003036307" evidence="2">
    <location>
        <begin position="25"/>
        <end position="367"/>
    </location>
</feature>
<accession>D2R9B1</accession>
<evidence type="ECO:0000256" key="1">
    <source>
        <dbReference type="SAM" id="MobiDB-lite"/>
    </source>
</evidence>
<evidence type="ECO:0000256" key="2">
    <source>
        <dbReference type="SAM" id="SignalP"/>
    </source>
</evidence>
<dbReference type="KEGG" id="psl:Psta_2996"/>
<dbReference type="OrthoDB" id="280496at2"/>
<dbReference type="EMBL" id="CP001848">
    <property type="protein sequence ID" value="ADB17661.1"/>
    <property type="molecule type" value="Genomic_DNA"/>
</dbReference>
<dbReference type="STRING" id="530564.Psta_2996"/>
<proteinExistence type="predicted"/>
<feature type="compositionally biased region" description="Basic residues" evidence="1">
    <location>
        <begin position="357"/>
        <end position="367"/>
    </location>
</feature>
<feature type="signal peptide" evidence="2">
    <location>
        <begin position="1"/>
        <end position="24"/>
    </location>
</feature>
<organism evidence="3 4">
    <name type="scientific">Pirellula staleyi (strain ATCC 27377 / DSM 6068 / ICPB 4128)</name>
    <name type="common">Pirella staleyi</name>
    <dbReference type="NCBI Taxonomy" id="530564"/>
    <lineage>
        <taxon>Bacteria</taxon>
        <taxon>Pseudomonadati</taxon>
        <taxon>Planctomycetota</taxon>
        <taxon>Planctomycetia</taxon>
        <taxon>Pirellulales</taxon>
        <taxon>Pirellulaceae</taxon>
        <taxon>Pirellula</taxon>
    </lineage>
</organism>
<protein>
    <submittedName>
        <fullName evidence="3">Uncharacterized protein</fullName>
    </submittedName>
</protein>
<reference evidence="3 4" key="1">
    <citation type="journal article" date="2009" name="Stand. Genomic Sci.">
        <title>Complete genome sequence of Pirellula staleyi type strain (ATCC 27377).</title>
        <authorList>
            <person name="Clum A."/>
            <person name="Tindall B.J."/>
            <person name="Sikorski J."/>
            <person name="Ivanova N."/>
            <person name="Mavrommatis K."/>
            <person name="Lucas S."/>
            <person name="Glavina del Rio T."/>
            <person name="Nolan M."/>
            <person name="Chen F."/>
            <person name="Tice H."/>
            <person name="Pitluck S."/>
            <person name="Cheng J.F."/>
            <person name="Chertkov O."/>
            <person name="Brettin T."/>
            <person name="Han C."/>
            <person name="Detter J.C."/>
            <person name="Kuske C."/>
            <person name="Bruce D."/>
            <person name="Goodwin L."/>
            <person name="Ovchinikova G."/>
            <person name="Pati A."/>
            <person name="Mikhailova N."/>
            <person name="Chen A."/>
            <person name="Palaniappan K."/>
            <person name="Land M."/>
            <person name="Hauser L."/>
            <person name="Chang Y.J."/>
            <person name="Jeffries C.D."/>
            <person name="Chain P."/>
            <person name="Rohde M."/>
            <person name="Goker M."/>
            <person name="Bristow J."/>
            <person name="Eisen J.A."/>
            <person name="Markowitz V."/>
            <person name="Hugenholtz P."/>
            <person name="Kyrpides N.C."/>
            <person name="Klenk H.P."/>
            <person name="Lapidus A."/>
        </authorList>
    </citation>
    <scope>NUCLEOTIDE SEQUENCE [LARGE SCALE GENOMIC DNA]</scope>
    <source>
        <strain evidence="4">ATCC 27377 / DSM 6068 / ICPB 4128</strain>
    </source>
</reference>
<dbReference type="HOGENOM" id="CLU_754102_0_0_0"/>
<sequence length="367" mass="38683" precursor="true">MRNPLLIHSTKQLLLLAIGVSLLAVELAAQPAAPAGSSSQGSSAPEVSPAVKPETGSPAVSDSVTAGDPGQGSPKEPSALKPVDEAESAGAEAPSTTEPAKIVPQDPAKLPVKPAVDTSESIKLLPSEHPWSGFPLGTWKLVRTISESLDAEGNITNVTTTETRTTLVGTTDENYTIKVEVTVEVGGKRFPSAPQLVKKQARGTEGQTSEVVALADSEILLDGRRVPCQVRQVSAESGEWKVESLLYTSSETYPHTVRRETKSTADDGRTASTIVEVIASGLPHKVLGETRATATVRTVQRHAKGSSITLEVHSPEIPGGVVSHAALELDAEGNPLRRSTLELVAYGDSGPNLPQGNRRRVYRTRGR</sequence>
<gene>
    <name evidence="3" type="ordered locus">Psta_2996</name>
</gene>
<feature type="compositionally biased region" description="Low complexity" evidence="1">
    <location>
        <begin position="33"/>
        <end position="49"/>
    </location>
</feature>
<feature type="region of interest" description="Disordered" evidence="1">
    <location>
        <begin position="347"/>
        <end position="367"/>
    </location>
</feature>
<evidence type="ECO:0000313" key="4">
    <source>
        <dbReference type="Proteomes" id="UP000001887"/>
    </source>
</evidence>
<keyword evidence="4" id="KW-1185">Reference proteome</keyword>
<dbReference type="eggNOG" id="ENOG502ZCX3">
    <property type="taxonomic scope" value="Bacteria"/>
</dbReference>
<keyword evidence="2" id="KW-0732">Signal</keyword>
<evidence type="ECO:0000313" key="3">
    <source>
        <dbReference type="EMBL" id="ADB17661.1"/>
    </source>
</evidence>
<dbReference type="AlphaFoldDB" id="D2R9B1"/>
<feature type="region of interest" description="Disordered" evidence="1">
    <location>
        <begin position="33"/>
        <end position="114"/>
    </location>
</feature>